<evidence type="ECO:0000313" key="2">
    <source>
        <dbReference type="Proteomes" id="UP000195975"/>
    </source>
</evidence>
<evidence type="ECO:0000313" key="1">
    <source>
        <dbReference type="EMBL" id="OUO01321.1"/>
    </source>
</evidence>
<accession>A0A9Q5SNU3</accession>
<name>A0A9Q5SNU3_9BACT</name>
<gene>
    <name evidence="1" type="ORF">B5F96_17790</name>
</gene>
<dbReference type="AlphaFoldDB" id="A0A9Q5SNU3"/>
<dbReference type="Proteomes" id="UP000195975">
    <property type="component" value="Unassembled WGS sequence"/>
</dbReference>
<sequence length="331" mass="39266">MKILKRFLRKVLEYVLEVIEHSLRFLPLSLLQIFQGVSLVDKACLYKFAIDFKGVDDVNKKLYICTKGAYEYDFFNMCFLNNMLGIVLLSLYKGYIPVINVRYADLNIWDMFLKQPFSNYLDQSSYLAVENENIQSFFSPSFKSIYNKNDLKLWCKIYDNFVKLNDETSTYIERECQEVFRDGRRVMGVLCRGTDYVTLRPLGHPIQPTLEQVFSLLKVKMKELRMDYIYLATEEKKIEERFKQEFSGKILINKRSYYDNYYENKCTYIREVNFERENDSYYKGLEYFSSIVILSRCQALIGGNTGGSCAAMFMNNMKYEYTHLFDLGCYR</sequence>
<dbReference type="RefSeq" id="WP_008153338.1">
    <property type="nucleotide sequence ID" value="NZ_CALVDK010000057.1"/>
</dbReference>
<reference evidence="2" key="1">
    <citation type="submission" date="2017-04" db="EMBL/GenBank/DDBJ databases">
        <title>Function of individual gut microbiota members based on whole genome sequencing of pure cultures obtained from chicken caecum.</title>
        <authorList>
            <person name="Medvecky M."/>
            <person name="Cejkova D."/>
            <person name="Polansky O."/>
            <person name="Karasova D."/>
            <person name="Kubasova T."/>
            <person name="Cizek A."/>
            <person name="Rychlik I."/>
        </authorList>
    </citation>
    <scope>NUCLEOTIDE SEQUENCE [LARGE SCALE GENOMIC DNA]</scope>
    <source>
        <strain evidence="2">An42</strain>
    </source>
</reference>
<protein>
    <submittedName>
        <fullName evidence="1">Uncharacterized protein</fullName>
    </submittedName>
</protein>
<dbReference type="GeneID" id="93407132"/>
<proteinExistence type="predicted"/>
<organism evidence="1 2">
    <name type="scientific">Parabacteroides johnsonii</name>
    <dbReference type="NCBI Taxonomy" id="387661"/>
    <lineage>
        <taxon>Bacteria</taxon>
        <taxon>Pseudomonadati</taxon>
        <taxon>Bacteroidota</taxon>
        <taxon>Bacteroidia</taxon>
        <taxon>Bacteroidales</taxon>
        <taxon>Tannerellaceae</taxon>
        <taxon>Parabacteroides</taxon>
    </lineage>
</organism>
<comment type="caution">
    <text evidence="1">The sequence shown here is derived from an EMBL/GenBank/DDBJ whole genome shotgun (WGS) entry which is preliminary data.</text>
</comment>
<dbReference type="Gene3D" id="3.40.50.11350">
    <property type="match status" value="1"/>
</dbReference>
<dbReference type="EMBL" id="NFIJ01000034">
    <property type="protein sequence ID" value="OUO01321.1"/>
    <property type="molecule type" value="Genomic_DNA"/>
</dbReference>